<sequence>ENVAGENCDQCKAGFYNLHGDSFLGCEECYCSGVASHCVASQWDRSNTSVVSVA</sequence>
<dbReference type="Proteomes" id="UP001239994">
    <property type="component" value="Unassembled WGS sequence"/>
</dbReference>
<feature type="domain" description="Laminin EGF-like" evidence="1">
    <location>
        <begin position="1"/>
        <end position="26"/>
    </location>
</feature>
<organism evidence="2 3">
    <name type="scientific">Electrophorus voltai</name>
    <dbReference type="NCBI Taxonomy" id="2609070"/>
    <lineage>
        <taxon>Eukaryota</taxon>
        <taxon>Metazoa</taxon>
        <taxon>Chordata</taxon>
        <taxon>Craniata</taxon>
        <taxon>Vertebrata</taxon>
        <taxon>Euteleostomi</taxon>
        <taxon>Actinopterygii</taxon>
        <taxon>Neopterygii</taxon>
        <taxon>Teleostei</taxon>
        <taxon>Ostariophysi</taxon>
        <taxon>Gymnotiformes</taxon>
        <taxon>Gymnotoidei</taxon>
        <taxon>Gymnotidae</taxon>
        <taxon>Electrophorus</taxon>
    </lineage>
</organism>
<keyword evidence="3" id="KW-1185">Reference proteome</keyword>
<evidence type="ECO:0000313" key="2">
    <source>
        <dbReference type="EMBL" id="KAK1805614.1"/>
    </source>
</evidence>
<dbReference type="SUPFAM" id="SSF57196">
    <property type="entry name" value="EGF/Laminin"/>
    <property type="match status" value="1"/>
</dbReference>
<feature type="non-terminal residue" evidence="2">
    <location>
        <position position="1"/>
    </location>
</feature>
<name>A0AAD8ZUS8_9TELE</name>
<gene>
    <name evidence="2" type="ORF">P4O66_019896</name>
</gene>
<proteinExistence type="predicted"/>
<dbReference type="AlphaFoldDB" id="A0AAD8ZUS8"/>
<comment type="caution">
    <text evidence="2">The sequence shown here is derived from an EMBL/GenBank/DDBJ whole genome shotgun (WGS) entry which is preliminary data.</text>
</comment>
<dbReference type="Pfam" id="PF00053">
    <property type="entry name" value="EGF_laminin"/>
    <property type="match status" value="1"/>
</dbReference>
<dbReference type="EMBL" id="JAROKS010000003">
    <property type="protein sequence ID" value="KAK1805614.1"/>
    <property type="molecule type" value="Genomic_DNA"/>
</dbReference>
<evidence type="ECO:0000313" key="3">
    <source>
        <dbReference type="Proteomes" id="UP001239994"/>
    </source>
</evidence>
<reference evidence="2" key="1">
    <citation type="submission" date="2023-03" db="EMBL/GenBank/DDBJ databases">
        <title>Electrophorus voltai genome.</title>
        <authorList>
            <person name="Bian C."/>
        </authorList>
    </citation>
    <scope>NUCLEOTIDE SEQUENCE</scope>
    <source>
        <strain evidence="2">CB-2022</strain>
        <tissue evidence="2">Muscle</tissue>
    </source>
</reference>
<dbReference type="Gene3D" id="2.170.300.10">
    <property type="entry name" value="Tie2 ligand-binding domain superfamily"/>
    <property type="match status" value="1"/>
</dbReference>
<protein>
    <recommendedName>
        <fullName evidence="1">Laminin EGF-like domain-containing protein</fullName>
    </recommendedName>
</protein>
<evidence type="ECO:0000259" key="1">
    <source>
        <dbReference type="Pfam" id="PF00053"/>
    </source>
</evidence>
<dbReference type="InterPro" id="IPR002049">
    <property type="entry name" value="LE_dom"/>
</dbReference>
<accession>A0AAD8ZUS8</accession>